<gene>
    <name evidence="1" type="ORF">ElyMa_006962200</name>
</gene>
<dbReference type="AlphaFoldDB" id="A0AAV4JKM0"/>
<organism evidence="1 2">
    <name type="scientific">Elysia marginata</name>
    <dbReference type="NCBI Taxonomy" id="1093978"/>
    <lineage>
        <taxon>Eukaryota</taxon>
        <taxon>Metazoa</taxon>
        <taxon>Spiralia</taxon>
        <taxon>Lophotrochozoa</taxon>
        <taxon>Mollusca</taxon>
        <taxon>Gastropoda</taxon>
        <taxon>Heterobranchia</taxon>
        <taxon>Euthyneura</taxon>
        <taxon>Panpulmonata</taxon>
        <taxon>Sacoglossa</taxon>
        <taxon>Placobranchoidea</taxon>
        <taxon>Plakobranchidae</taxon>
        <taxon>Elysia</taxon>
    </lineage>
</organism>
<dbReference type="GO" id="GO:0004519">
    <property type="term" value="F:endonuclease activity"/>
    <property type="evidence" value="ECO:0007669"/>
    <property type="project" value="UniProtKB-KW"/>
</dbReference>
<comment type="caution">
    <text evidence="1">The sequence shown here is derived from an EMBL/GenBank/DDBJ whole genome shotgun (WGS) entry which is preliminary data.</text>
</comment>
<accession>A0AAV4JKM0</accession>
<evidence type="ECO:0000313" key="1">
    <source>
        <dbReference type="EMBL" id="GFS22861.1"/>
    </source>
</evidence>
<name>A0AAV4JKM0_9GAST</name>
<keyword evidence="1" id="KW-0255">Endonuclease</keyword>
<dbReference type="EMBL" id="BMAT01013913">
    <property type="protein sequence ID" value="GFS22861.1"/>
    <property type="molecule type" value="Genomic_DNA"/>
</dbReference>
<reference evidence="1 2" key="1">
    <citation type="journal article" date="2021" name="Elife">
        <title>Chloroplast acquisition without the gene transfer in kleptoplastic sea slugs, Plakobranchus ocellatus.</title>
        <authorList>
            <person name="Maeda T."/>
            <person name="Takahashi S."/>
            <person name="Yoshida T."/>
            <person name="Shimamura S."/>
            <person name="Takaki Y."/>
            <person name="Nagai Y."/>
            <person name="Toyoda A."/>
            <person name="Suzuki Y."/>
            <person name="Arimoto A."/>
            <person name="Ishii H."/>
            <person name="Satoh N."/>
            <person name="Nishiyama T."/>
            <person name="Hasebe M."/>
            <person name="Maruyama T."/>
            <person name="Minagawa J."/>
            <person name="Obokata J."/>
            <person name="Shigenobu S."/>
        </authorList>
    </citation>
    <scope>NUCLEOTIDE SEQUENCE [LARGE SCALE GENOMIC DNA]</scope>
</reference>
<evidence type="ECO:0000313" key="2">
    <source>
        <dbReference type="Proteomes" id="UP000762676"/>
    </source>
</evidence>
<keyword evidence="1" id="KW-0378">Hydrolase</keyword>
<dbReference type="Proteomes" id="UP000762676">
    <property type="component" value="Unassembled WGS sequence"/>
</dbReference>
<keyword evidence="1" id="KW-0540">Nuclease</keyword>
<keyword evidence="2" id="KW-1185">Reference proteome</keyword>
<proteinExistence type="predicted"/>
<protein>
    <submittedName>
        <fullName evidence="1">Endonuclease-reverse transcriptase</fullName>
    </submittedName>
</protein>
<sequence>MLPLRSIILRADISGIFTKKPTSLHTYKIFESIDCAVAASTIYSNQQMEGQRNTNRSEGQASQMSSLAGHVMGVRHRPQEGKLKKVEAAEMWLNRRLLGVKWTNNRMNCSILSELKGSREILDVVSKRRLKYVGHAIQNKNTNLRGTVL</sequence>